<proteinExistence type="predicted"/>
<feature type="domain" description="N-acetyltransferase" evidence="1">
    <location>
        <begin position="26"/>
        <end position="186"/>
    </location>
</feature>
<gene>
    <name evidence="2" type="ORF">CSO01_37250</name>
</gene>
<dbReference type="InterPro" id="IPR051908">
    <property type="entry name" value="Ribosomal_N-acetyltransferase"/>
</dbReference>
<dbReference type="PANTHER" id="PTHR43441:SF10">
    <property type="entry name" value="ACETYLTRANSFERASE"/>
    <property type="match status" value="1"/>
</dbReference>
<keyword evidence="2" id="KW-0808">Transferase</keyword>
<comment type="caution">
    <text evidence="2">The sequence shown here is derived from an EMBL/GenBank/DDBJ whole genome shotgun (WGS) entry which is preliminary data.</text>
</comment>
<organism evidence="2 3">
    <name type="scientific">Cellulomonas soli</name>
    <dbReference type="NCBI Taxonomy" id="931535"/>
    <lineage>
        <taxon>Bacteria</taxon>
        <taxon>Bacillati</taxon>
        <taxon>Actinomycetota</taxon>
        <taxon>Actinomycetes</taxon>
        <taxon>Micrococcales</taxon>
        <taxon>Cellulomonadaceae</taxon>
        <taxon>Cellulomonas</taxon>
    </lineage>
</organism>
<dbReference type="Gene3D" id="3.40.630.30">
    <property type="match status" value="1"/>
</dbReference>
<dbReference type="CDD" id="cd04301">
    <property type="entry name" value="NAT_SF"/>
    <property type="match status" value="1"/>
</dbReference>
<dbReference type="SUPFAM" id="SSF55729">
    <property type="entry name" value="Acyl-CoA N-acyltransferases (Nat)"/>
    <property type="match status" value="1"/>
</dbReference>
<dbReference type="InterPro" id="IPR000182">
    <property type="entry name" value="GNAT_dom"/>
</dbReference>
<dbReference type="InterPro" id="IPR016181">
    <property type="entry name" value="Acyl_CoA_acyltransferase"/>
</dbReference>
<dbReference type="PANTHER" id="PTHR43441">
    <property type="entry name" value="RIBOSOMAL-PROTEIN-SERINE ACETYLTRANSFERASE"/>
    <property type="match status" value="1"/>
</dbReference>
<dbReference type="EMBL" id="BKAL01000021">
    <property type="protein sequence ID" value="GEP71010.1"/>
    <property type="molecule type" value="Genomic_DNA"/>
</dbReference>
<dbReference type="Proteomes" id="UP000321798">
    <property type="component" value="Unassembled WGS sequence"/>
</dbReference>
<dbReference type="PROSITE" id="PS51186">
    <property type="entry name" value="GNAT"/>
    <property type="match status" value="1"/>
</dbReference>
<name>A0A512PIH7_9CELL</name>
<accession>A0A512PIH7</accession>
<dbReference type="GO" id="GO:0005737">
    <property type="term" value="C:cytoplasm"/>
    <property type="evidence" value="ECO:0007669"/>
    <property type="project" value="TreeGrafter"/>
</dbReference>
<dbReference type="GO" id="GO:1990189">
    <property type="term" value="F:protein N-terminal-serine acetyltransferase activity"/>
    <property type="evidence" value="ECO:0007669"/>
    <property type="project" value="TreeGrafter"/>
</dbReference>
<dbReference type="GO" id="GO:0008999">
    <property type="term" value="F:protein-N-terminal-alanine acetyltransferase activity"/>
    <property type="evidence" value="ECO:0007669"/>
    <property type="project" value="TreeGrafter"/>
</dbReference>
<evidence type="ECO:0000259" key="1">
    <source>
        <dbReference type="PROSITE" id="PS51186"/>
    </source>
</evidence>
<sequence length="192" mass="21083">MSLPADPGTMGRVLPMTMPRLHGSLVVLRAFESGDQDLVTSVVSDALIPLITTVPPDGDAEDVAAYIARQRGRLQEGAGYSFAIADATSGKGVGQIGLWTREAHLGRATMGYWVAPQFRRRGYARDALATVTTWASSFTVLHRLQLFVEPWNTGSWRAAEACGFEREGLLRGWELVGDRYKDMYVYSRLTSA</sequence>
<dbReference type="Pfam" id="PF13302">
    <property type="entry name" value="Acetyltransf_3"/>
    <property type="match status" value="1"/>
</dbReference>
<keyword evidence="3" id="KW-1185">Reference proteome</keyword>
<reference evidence="2 3" key="1">
    <citation type="submission" date="2019-07" db="EMBL/GenBank/DDBJ databases">
        <title>Whole genome shotgun sequence of Cellulomonas soli NBRC 109434.</title>
        <authorList>
            <person name="Hosoyama A."/>
            <person name="Uohara A."/>
            <person name="Ohji S."/>
            <person name="Ichikawa N."/>
        </authorList>
    </citation>
    <scope>NUCLEOTIDE SEQUENCE [LARGE SCALE GENOMIC DNA]</scope>
    <source>
        <strain evidence="2 3">NBRC 109434</strain>
    </source>
</reference>
<protein>
    <submittedName>
        <fullName evidence="2">N-acetyltransferase</fullName>
    </submittedName>
</protein>
<evidence type="ECO:0000313" key="3">
    <source>
        <dbReference type="Proteomes" id="UP000321798"/>
    </source>
</evidence>
<evidence type="ECO:0000313" key="2">
    <source>
        <dbReference type="EMBL" id="GEP71010.1"/>
    </source>
</evidence>
<dbReference type="AlphaFoldDB" id="A0A512PIH7"/>